<accession>A0A0E9UIF2</accession>
<proteinExistence type="predicted"/>
<protein>
    <submittedName>
        <fullName evidence="1">Uncharacterized protein</fullName>
    </submittedName>
</protein>
<dbReference type="EMBL" id="GBXM01043055">
    <property type="protein sequence ID" value="JAH65522.1"/>
    <property type="molecule type" value="Transcribed_RNA"/>
</dbReference>
<sequence>MTSVEIVTSLFSMEYHLSDIFGDLLNFCGPSPGDGWKAGVLAANLQARVPR</sequence>
<name>A0A0E9UIF2_ANGAN</name>
<organism evidence="1">
    <name type="scientific">Anguilla anguilla</name>
    <name type="common">European freshwater eel</name>
    <name type="synonym">Muraena anguilla</name>
    <dbReference type="NCBI Taxonomy" id="7936"/>
    <lineage>
        <taxon>Eukaryota</taxon>
        <taxon>Metazoa</taxon>
        <taxon>Chordata</taxon>
        <taxon>Craniata</taxon>
        <taxon>Vertebrata</taxon>
        <taxon>Euteleostomi</taxon>
        <taxon>Actinopterygii</taxon>
        <taxon>Neopterygii</taxon>
        <taxon>Teleostei</taxon>
        <taxon>Anguilliformes</taxon>
        <taxon>Anguillidae</taxon>
        <taxon>Anguilla</taxon>
    </lineage>
</organism>
<reference evidence="1" key="2">
    <citation type="journal article" date="2015" name="Fish Shellfish Immunol.">
        <title>Early steps in the European eel (Anguilla anguilla)-Vibrio vulnificus interaction in the gills: Role of the RtxA13 toxin.</title>
        <authorList>
            <person name="Callol A."/>
            <person name="Pajuelo D."/>
            <person name="Ebbesson L."/>
            <person name="Teles M."/>
            <person name="MacKenzie S."/>
            <person name="Amaro C."/>
        </authorList>
    </citation>
    <scope>NUCLEOTIDE SEQUENCE</scope>
</reference>
<evidence type="ECO:0000313" key="1">
    <source>
        <dbReference type="EMBL" id="JAH65522.1"/>
    </source>
</evidence>
<dbReference type="AlphaFoldDB" id="A0A0E9UIF2"/>
<reference evidence="1" key="1">
    <citation type="submission" date="2014-11" db="EMBL/GenBank/DDBJ databases">
        <authorList>
            <person name="Amaro Gonzalez C."/>
        </authorList>
    </citation>
    <scope>NUCLEOTIDE SEQUENCE</scope>
</reference>